<evidence type="ECO:0000259" key="4">
    <source>
        <dbReference type="PROSITE" id="PS51063"/>
    </source>
</evidence>
<keyword evidence="1" id="KW-0805">Transcription regulation</keyword>
<dbReference type="InterPro" id="IPR014710">
    <property type="entry name" value="RmlC-like_jellyroll"/>
</dbReference>
<gene>
    <name evidence="5" type="ORF">QUW08_11005</name>
</gene>
<comment type="caution">
    <text evidence="5">The sequence shown here is derived from an EMBL/GenBank/DDBJ whole genome shotgun (WGS) entry which is preliminary data.</text>
</comment>
<protein>
    <submittedName>
        <fullName evidence="5">Crp/Fnr family transcriptional regulator</fullName>
    </submittedName>
</protein>
<name>A0ABT7USE2_9FIRM</name>
<dbReference type="Pfam" id="PF13545">
    <property type="entry name" value="HTH_Crp_2"/>
    <property type="match status" value="1"/>
</dbReference>
<dbReference type="InterPro" id="IPR036390">
    <property type="entry name" value="WH_DNA-bd_sf"/>
</dbReference>
<dbReference type="Gene3D" id="2.60.120.10">
    <property type="entry name" value="Jelly Rolls"/>
    <property type="match status" value="1"/>
</dbReference>
<evidence type="ECO:0000313" key="5">
    <source>
        <dbReference type="EMBL" id="MDM8201812.1"/>
    </source>
</evidence>
<reference evidence="5 6" key="1">
    <citation type="submission" date="2023-06" db="EMBL/GenBank/DDBJ databases">
        <title>Identification and characterization of horizontal gene transfer across gut microbiota members of farm animals based on homology search.</title>
        <authorList>
            <person name="Schwarzerova J."/>
            <person name="Nykrynova M."/>
            <person name="Jureckova K."/>
            <person name="Cejkova D."/>
            <person name="Rychlik I."/>
        </authorList>
    </citation>
    <scope>NUCLEOTIDE SEQUENCE [LARGE SCALE GENOMIC DNA]</scope>
    <source>
        <strain evidence="5 6">ET340</strain>
    </source>
</reference>
<keyword evidence="6" id="KW-1185">Reference proteome</keyword>
<sequence length="237" mass="26980">MTTEFQQLLGLLRMIERPVPGRKYSSKDLQPYLNQYITMVRYAKEKPIIVCNQILTKIILVVEGEFCLMRSSIKGGSGMIARVWGPEFLGIPQLVTADKVFYSNIIASSNCLAVKIDCDFFLEAMHKYAPVSYACVESMSRAMDRNYTHIERLNFFSARENLLYYIHRKWTEAGANENEPLCIAEKRTVIASELGVTIRTVCRALSELKDAGLITTENNGNIHCTPEQIRRICELNP</sequence>
<evidence type="ECO:0000313" key="6">
    <source>
        <dbReference type="Proteomes" id="UP001529380"/>
    </source>
</evidence>
<keyword evidence="3" id="KW-0804">Transcription</keyword>
<evidence type="ECO:0000256" key="2">
    <source>
        <dbReference type="ARBA" id="ARBA00023125"/>
    </source>
</evidence>
<evidence type="ECO:0000256" key="1">
    <source>
        <dbReference type="ARBA" id="ARBA00023015"/>
    </source>
</evidence>
<dbReference type="Proteomes" id="UP001529380">
    <property type="component" value="Unassembled WGS sequence"/>
</dbReference>
<dbReference type="InterPro" id="IPR018490">
    <property type="entry name" value="cNMP-bd_dom_sf"/>
</dbReference>
<organism evidence="5 6">
    <name type="scientific">Allofournierella massiliensis</name>
    <dbReference type="NCBI Taxonomy" id="1650663"/>
    <lineage>
        <taxon>Bacteria</taxon>
        <taxon>Bacillati</taxon>
        <taxon>Bacillota</taxon>
        <taxon>Clostridia</taxon>
        <taxon>Eubacteriales</taxon>
        <taxon>Oscillospiraceae</taxon>
        <taxon>Allofournierella</taxon>
    </lineage>
</organism>
<dbReference type="SUPFAM" id="SSF46785">
    <property type="entry name" value="Winged helix' DNA-binding domain"/>
    <property type="match status" value="1"/>
</dbReference>
<keyword evidence="2" id="KW-0238">DNA-binding</keyword>
<dbReference type="RefSeq" id="WP_087184236.1">
    <property type="nucleotide sequence ID" value="NZ_JAUDCL010000020.1"/>
</dbReference>
<dbReference type="SMART" id="SM00419">
    <property type="entry name" value="HTH_CRP"/>
    <property type="match status" value="1"/>
</dbReference>
<feature type="domain" description="HTH crp-type" evidence="4">
    <location>
        <begin position="156"/>
        <end position="228"/>
    </location>
</feature>
<evidence type="ECO:0000256" key="3">
    <source>
        <dbReference type="ARBA" id="ARBA00023163"/>
    </source>
</evidence>
<dbReference type="EMBL" id="JAUDCL010000020">
    <property type="protein sequence ID" value="MDM8201812.1"/>
    <property type="molecule type" value="Genomic_DNA"/>
</dbReference>
<dbReference type="SUPFAM" id="SSF51206">
    <property type="entry name" value="cAMP-binding domain-like"/>
    <property type="match status" value="1"/>
</dbReference>
<dbReference type="PROSITE" id="PS51063">
    <property type="entry name" value="HTH_CRP_2"/>
    <property type="match status" value="1"/>
</dbReference>
<proteinExistence type="predicted"/>
<dbReference type="InterPro" id="IPR012318">
    <property type="entry name" value="HTH_CRP"/>
</dbReference>
<accession>A0ABT7USE2</accession>